<sequence length="58" mass="6932">MMPNQNYTLKFTDNIRPINAWDYCRSHVLAFGYQLVLIRSNLKKRAAILRQLFTLFNI</sequence>
<organism evidence="1 2">
    <name type="scientific">Maribacter sedimenticola</name>
    <dbReference type="NCBI Taxonomy" id="228956"/>
    <lineage>
        <taxon>Bacteria</taxon>
        <taxon>Pseudomonadati</taxon>
        <taxon>Bacteroidota</taxon>
        <taxon>Flavobacteriia</taxon>
        <taxon>Flavobacteriales</taxon>
        <taxon>Flavobacteriaceae</taxon>
        <taxon>Maribacter</taxon>
    </lineage>
</organism>
<evidence type="ECO:0000313" key="2">
    <source>
        <dbReference type="Proteomes" id="UP000198337"/>
    </source>
</evidence>
<keyword evidence="2" id="KW-1185">Reference proteome</keyword>
<proteinExistence type="predicted"/>
<dbReference type="EMBL" id="FZNV01000002">
    <property type="protein sequence ID" value="SNR44771.1"/>
    <property type="molecule type" value="Genomic_DNA"/>
</dbReference>
<comment type="caution">
    <text evidence="1">The sequence shown here is derived from an EMBL/GenBank/DDBJ whole genome shotgun (WGS) entry which is preliminary data.</text>
</comment>
<name>A0ABY1SGS6_9FLAO</name>
<gene>
    <name evidence="1" type="ORF">SAMN04488009_1804</name>
</gene>
<dbReference type="Proteomes" id="UP000198337">
    <property type="component" value="Unassembled WGS sequence"/>
</dbReference>
<accession>A0ABY1SGS6</accession>
<reference evidence="1 2" key="1">
    <citation type="submission" date="2017-06" db="EMBL/GenBank/DDBJ databases">
        <authorList>
            <person name="Varghese N."/>
            <person name="Submissions S."/>
        </authorList>
    </citation>
    <scope>NUCLEOTIDE SEQUENCE [LARGE SCALE GENOMIC DNA]</scope>
    <source>
        <strain evidence="1 2">DSM 19840</strain>
    </source>
</reference>
<protein>
    <submittedName>
        <fullName evidence="1">Uncharacterized protein</fullName>
    </submittedName>
</protein>
<evidence type="ECO:0000313" key="1">
    <source>
        <dbReference type="EMBL" id="SNR44771.1"/>
    </source>
</evidence>